<evidence type="ECO:0000256" key="1">
    <source>
        <dbReference type="SAM" id="SignalP"/>
    </source>
</evidence>
<name>A0A7W6KFL8_9SPHI</name>
<sequence length="289" mass="33641">MKVKLLLCPLILILLFTSSFKMESKTTTGQSKVQNLNISFLLDLSDRIDPKKNFDIYQRDLQYIKSVEKAFINHIKKKKVLLLNDQMQVFFDPIPKMPGIDKLSQQLKVNFDKSVNRMNILDVEKNFSEIPSKIYQNAIKSGHYVGSDIWKFFKNNVENYCIKEKHRNILVILTDGYMYHKKSIFLNGGKSSYITPAFIKTKKLTSANYLATIKKNGLGFIPFEYNLKDLEIIVLGINPSEQNPYEEDVIKQYWSDWFKAMKVKKFELQTTGLPSDVEIVINNFIKEKP</sequence>
<gene>
    <name evidence="2" type="ORF">GGQ60_003661</name>
</gene>
<proteinExistence type="predicted"/>
<evidence type="ECO:0000313" key="2">
    <source>
        <dbReference type="EMBL" id="MBB4109652.1"/>
    </source>
</evidence>
<evidence type="ECO:0008006" key="4">
    <source>
        <dbReference type="Google" id="ProtNLM"/>
    </source>
</evidence>
<protein>
    <recommendedName>
        <fullName evidence="4">VWFA domain-containing protein</fullName>
    </recommendedName>
</protein>
<comment type="caution">
    <text evidence="2">The sequence shown here is derived from an EMBL/GenBank/DDBJ whole genome shotgun (WGS) entry which is preliminary data.</text>
</comment>
<dbReference type="AlphaFoldDB" id="A0A7W6KFL8"/>
<accession>A0A7W6KFL8</accession>
<organism evidence="2 3">
    <name type="scientific">Pedobacter zeae</name>
    <dbReference type="NCBI Taxonomy" id="1737356"/>
    <lineage>
        <taxon>Bacteria</taxon>
        <taxon>Pseudomonadati</taxon>
        <taxon>Bacteroidota</taxon>
        <taxon>Sphingobacteriia</taxon>
        <taxon>Sphingobacteriales</taxon>
        <taxon>Sphingobacteriaceae</taxon>
        <taxon>Pedobacter</taxon>
    </lineage>
</organism>
<reference evidence="2 3" key="1">
    <citation type="submission" date="2020-08" db="EMBL/GenBank/DDBJ databases">
        <title>Genomic Encyclopedia of Type Strains, Phase IV (KMG-IV): sequencing the most valuable type-strain genomes for metagenomic binning, comparative biology and taxonomic classification.</title>
        <authorList>
            <person name="Goeker M."/>
        </authorList>
    </citation>
    <scope>NUCLEOTIDE SEQUENCE [LARGE SCALE GENOMIC DNA]</scope>
    <source>
        <strain evidence="2 3">DSM 100774</strain>
    </source>
</reference>
<dbReference type="RefSeq" id="WP_188834846.1">
    <property type="nucleotide sequence ID" value="NZ_BMHZ01000003.1"/>
</dbReference>
<dbReference type="EMBL" id="JACIEF010000003">
    <property type="protein sequence ID" value="MBB4109652.1"/>
    <property type="molecule type" value="Genomic_DNA"/>
</dbReference>
<keyword evidence="1" id="KW-0732">Signal</keyword>
<feature type="chain" id="PRO_5031147125" description="VWFA domain-containing protein" evidence="1">
    <location>
        <begin position="22"/>
        <end position="289"/>
    </location>
</feature>
<dbReference type="Proteomes" id="UP000532273">
    <property type="component" value="Unassembled WGS sequence"/>
</dbReference>
<feature type="signal peptide" evidence="1">
    <location>
        <begin position="1"/>
        <end position="21"/>
    </location>
</feature>
<evidence type="ECO:0000313" key="3">
    <source>
        <dbReference type="Proteomes" id="UP000532273"/>
    </source>
</evidence>